<keyword evidence="9" id="KW-0862">Zinc</keyword>
<dbReference type="GO" id="GO:0005737">
    <property type="term" value="C:cytoplasm"/>
    <property type="evidence" value="ECO:0007669"/>
    <property type="project" value="UniProtKB-SubCell"/>
</dbReference>
<keyword evidence="7" id="KW-0479">Metal-binding</keyword>
<dbReference type="Gene3D" id="3.40.80.10">
    <property type="entry name" value="Peptidoglycan recognition protein-like"/>
    <property type="match status" value="1"/>
</dbReference>
<reference evidence="15 16" key="1">
    <citation type="submission" date="2013-04" db="EMBL/GenBank/DDBJ databases">
        <title>The Genome Sequence of Sutterella wadsworthensis HGA0223.</title>
        <authorList>
            <consortium name="The Broad Institute Genomics Platform"/>
            <person name="Earl A."/>
            <person name="Ward D."/>
            <person name="Feldgarden M."/>
            <person name="Gevers D."/>
            <person name="Schmidt T.M."/>
            <person name="Dover J."/>
            <person name="Dai D."/>
            <person name="Walker B."/>
            <person name="Young S."/>
            <person name="Zeng Q."/>
            <person name="Gargeya S."/>
            <person name="Fitzgerald M."/>
            <person name="Haas B."/>
            <person name="Abouelleil A."/>
            <person name="Allen A.W."/>
            <person name="Alvarado L."/>
            <person name="Arachchi H.M."/>
            <person name="Berlin A.M."/>
            <person name="Chapman S.B."/>
            <person name="Gainer-Dewar J."/>
            <person name="Goldberg J."/>
            <person name="Griggs A."/>
            <person name="Gujja S."/>
            <person name="Hansen M."/>
            <person name="Howarth C."/>
            <person name="Imamovic A."/>
            <person name="Ireland A."/>
            <person name="Larimer J."/>
            <person name="McCowan C."/>
            <person name="Murphy C."/>
            <person name="Pearson M."/>
            <person name="Poon T.W."/>
            <person name="Priest M."/>
            <person name="Roberts A."/>
            <person name="Saif S."/>
            <person name="Shea T."/>
            <person name="Sisk P."/>
            <person name="Sykes S."/>
            <person name="Wortman J."/>
            <person name="Nusbaum C."/>
            <person name="Birren B."/>
        </authorList>
    </citation>
    <scope>NUCLEOTIDE SEQUENCE [LARGE SCALE GENOMIC DNA]</scope>
    <source>
        <strain evidence="15 16">HGA0223</strain>
    </source>
</reference>
<evidence type="ECO:0000256" key="2">
    <source>
        <dbReference type="ARBA" id="ARBA00001947"/>
    </source>
</evidence>
<evidence type="ECO:0000313" key="16">
    <source>
        <dbReference type="Proteomes" id="UP000014400"/>
    </source>
</evidence>
<sequence length="231" mass="25537">MSEDTFITQEGRLKGVPSSPLYSSSFHPSPYWDERPQLTKSGAAGDPVDLIVLHFISLPAGTFGGDAVDRLFMGTLDPDRRDWPQDPAWEPLKALKGLHVSTHFFIRRTGEVIQYVPTVKRAWHAGLSNFRGRNACNDFSVGIELEGTGEVPFAAAQYQALGELLPAICRRHPVKWVTGHEFIAPGRKSDPGPFFDWGRTAQLLPAGVALAIDETDCDREALARRMAEHSN</sequence>
<dbReference type="GO" id="GO:0008745">
    <property type="term" value="F:N-acetylmuramoyl-L-alanine amidase activity"/>
    <property type="evidence" value="ECO:0007669"/>
    <property type="project" value="UniProtKB-EC"/>
</dbReference>
<evidence type="ECO:0000256" key="1">
    <source>
        <dbReference type="ARBA" id="ARBA00001561"/>
    </source>
</evidence>
<evidence type="ECO:0000256" key="7">
    <source>
        <dbReference type="ARBA" id="ARBA00022723"/>
    </source>
</evidence>
<dbReference type="STRING" id="1203554.HMPREF1476_00118"/>
<accession>S3BNA4</accession>
<evidence type="ECO:0000256" key="3">
    <source>
        <dbReference type="ARBA" id="ARBA00004496"/>
    </source>
</evidence>
<dbReference type="Proteomes" id="UP000014400">
    <property type="component" value="Unassembled WGS sequence"/>
</dbReference>
<evidence type="ECO:0000256" key="6">
    <source>
        <dbReference type="ARBA" id="ARBA00022490"/>
    </source>
</evidence>
<dbReference type="GeneID" id="64062024"/>
<dbReference type="HOGENOM" id="CLU_049290_1_0_4"/>
<dbReference type="SUPFAM" id="SSF55846">
    <property type="entry name" value="N-acetylmuramoyl-L-alanine amidase-like"/>
    <property type="match status" value="1"/>
</dbReference>
<dbReference type="CDD" id="cd06583">
    <property type="entry name" value="PGRP"/>
    <property type="match status" value="1"/>
</dbReference>
<dbReference type="GO" id="GO:0009254">
    <property type="term" value="P:peptidoglycan turnover"/>
    <property type="evidence" value="ECO:0007669"/>
    <property type="project" value="TreeGrafter"/>
</dbReference>
<dbReference type="PANTHER" id="PTHR30417:SF4">
    <property type="entry name" value="1,6-ANHYDRO-N-ACETYLMURAMYL-L-ALANINE AMIDASE AMPD"/>
    <property type="match status" value="1"/>
</dbReference>
<keyword evidence="8" id="KW-0378">Hydrolase</keyword>
<comment type="similarity">
    <text evidence="4">Belongs to the N-acetylmuramoyl-L-alanine amidase 2 family.</text>
</comment>
<proteinExistence type="inferred from homology"/>
<evidence type="ECO:0000259" key="14">
    <source>
        <dbReference type="SMART" id="SM00644"/>
    </source>
</evidence>
<comment type="subcellular location">
    <subcellularLocation>
        <location evidence="3">Cytoplasm</location>
    </subcellularLocation>
</comment>
<dbReference type="Pfam" id="PF01510">
    <property type="entry name" value="Amidase_2"/>
    <property type="match status" value="1"/>
</dbReference>
<dbReference type="GO" id="GO:0046872">
    <property type="term" value="F:metal ion binding"/>
    <property type="evidence" value="ECO:0007669"/>
    <property type="project" value="UniProtKB-KW"/>
</dbReference>
<feature type="region of interest" description="Disordered" evidence="13">
    <location>
        <begin position="1"/>
        <end position="22"/>
    </location>
</feature>
<dbReference type="eggNOG" id="COG3023">
    <property type="taxonomic scope" value="Bacteria"/>
</dbReference>
<dbReference type="PATRIC" id="fig|1203554.3.peg.109"/>
<keyword evidence="6" id="KW-0963">Cytoplasm</keyword>
<dbReference type="InterPro" id="IPR036505">
    <property type="entry name" value="Amidase/PGRP_sf"/>
</dbReference>
<organism evidence="15 16">
    <name type="scientific">Sutterella wadsworthensis HGA0223</name>
    <dbReference type="NCBI Taxonomy" id="1203554"/>
    <lineage>
        <taxon>Bacteria</taxon>
        <taxon>Pseudomonadati</taxon>
        <taxon>Pseudomonadota</taxon>
        <taxon>Betaproteobacteria</taxon>
        <taxon>Burkholderiales</taxon>
        <taxon>Sutterellaceae</taxon>
        <taxon>Sutterella</taxon>
    </lineage>
</organism>
<name>S3BNA4_9BURK</name>
<keyword evidence="16" id="KW-1185">Reference proteome</keyword>
<evidence type="ECO:0000256" key="5">
    <source>
        <dbReference type="ARBA" id="ARBA00011901"/>
    </source>
</evidence>
<dbReference type="NCBIfam" id="NF008758">
    <property type="entry name" value="PRK11789.1"/>
    <property type="match status" value="1"/>
</dbReference>
<dbReference type="EMBL" id="ATCF01000004">
    <property type="protein sequence ID" value="EPE01887.1"/>
    <property type="molecule type" value="Genomic_DNA"/>
</dbReference>
<dbReference type="EC" id="3.5.1.28" evidence="5"/>
<evidence type="ECO:0000256" key="10">
    <source>
        <dbReference type="ARBA" id="ARBA00023316"/>
    </source>
</evidence>
<dbReference type="RefSeq" id="WP_016473583.1">
    <property type="nucleotide sequence ID" value="NZ_KE150480.1"/>
</dbReference>
<comment type="cofactor">
    <cofactor evidence="2">
        <name>Zn(2+)</name>
        <dbReference type="ChEBI" id="CHEBI:29105"/>
    </cofactor>
</comment>
<evidence type="ECO:0000256" key="13">
    <source>
        <dbReference type="SAM" id="MobiDB-lite"/>
    </source>
</evidence>
<evidence type="ECO:0000256" key="9">
    <source>
        <dbReference type="ARBA" id="ARBA00022833"/>
    </source>
</evidence>
<gene>
    <name evidence="15" type="ORF">HMPREF1476_00118</name>
</gene>
<evidence type="ECO:0000256" key="8">
    <source>
        <dbReference type="ARBA" id="ARBA00022801"/>
    </source>
</evidence>
<evidence type="ECO:0000256" key="12">
    <source>
        <dbReference type="ARBA" id="ARBA00042615"/>
    </source>
</evidence>
<evidence type="ECO:0000313" key="15">
    <source>
        <dbReference type="EMBL" id="EPE01887.1"/>
    </source>
</evidence>
<protein>
    <recommendedName>
        <fullName evidence="11">1,6-anhydro-N-acetylmuramyl-L-alanine amidase AmpD</fullName>
        <ecNumber evidence="5">3.5.1.28</ecNumber>
    </recommendedName>
    <alternativeName>
        <fullName evidence="12">N-acetylmuramoyl-L-alanine amidase</fullName>
    </alternativeName>
</protein>
<comment type="caution">
    <text evidence="15">The sequence shown here is derived from an EMBL/GenBank/DDBJ whole genome shotgun (WGS) entry which is preliminary data.</text>
</comment>
<comment type="catalytic activity">
    <reaction evidence="1">
        <text>Hydrolyzes the link between N-acetylmuramoyl residues and L-amino acid residues in certain cell-wall glycopeptides.</text>
        <dbReference type="EC" id="3.5.1.28"/>
    </reaction>
</comment>
<dbReference type="GO" id="GO:0009253">
    <property type="term" value="P:peptidoglycan catabolic process"/>
    <property type="evidence" value="ECO:0007669"/>
    <property type="project" value="InterPro"/>
</dbReference>
<dbReference type="PANTHER" id="PTHR30417">
    <property type="entry name" value="N-ACETYLMURAMOYL-L-ALANINE AMIDASE AMID"/>
    <property type="match status" value="1"/>
</dbReference>
<dbReference type="InterPro" id="IPR051206">
    <property type="entry name" value="NAMLAA_amidase_2"/>
</dbReference>
<evidence type="ECO:0000256" key="11">
    <source>
        <dbReference type="ARBA" id="ARBA00039257"/>
    </source>
</evidence>
<evidence type="ECO:0000256" key="4">
    <source>
        <dbReference type="ARBA" id="ARBA00007553"/>
    </source>
</evidence>
<dbReference type="InterPro" id="IPR002502">
    <property type="entry name" value="Amidase_domain"/>
</dbReference>
<dbReference type="SMART" id="SM00644">
    <property type="entry name" value="Ami_2"/>
    <property type="match status" value="1"/>
</dbReference>
<dbReference type="GO" id="GO:0071555">
    <property type="term" value="P:cell wall organization"/>
    <property type="evidence" value="ECO:0007669"/>
    <property type="project" value="UniProtKB-KW"/>
</dbReference>
<feature type="domain" description="N-acetylmuramoyl-L-alanine amidase" evidence="14">
    <location>
        <begin position="36"/>
        <end position="192"/>
    </location>
</feature>
<dbReference type="AlphaFoldDB" id="S3BNA4"/>
<keyword evidence="10" id="KW-0961">Cell wall biogenesis/degradation</keyword>